<comment type="similarity">
    <text evidence="2 8">Belongs to the clusterin family.</text>
</comment>
<comment type="subcellular location">
    <subcellularLocation>
        <location evidence="1">Secreted</location>
    </subcellularLocation>
</comment>
<sequence>MKPLLLVFAACLLCWKDCPCAPTWKDRTALGGNLKGLLEEGETEAGGELKKALMGMKQMRIVMGRREEEHGRLMETLKKCKEEKQEALKLMNEVQEHLEEEERLCQASSANSWDRCRYCLQSKYVRLYTTRKPGWSSVKSTMEQFFRKLYQFLFPLHDDQDDLPAHGKSTEEDPRVTQMEGVFCQLTEDVRILFNRSLFVFKQMQQEFDQAFQSYFMSDSDLMEPSFFPTFSKKPIPKADLEPRWDLPNFFRLLGNLSLSVYERVSKSIKSTLDAIQDSSTPHQDCPDVPDLHTELDEALRLVNLSSQQYDQIVRMTQYHVQDTLHLMEKMKAQFGWVSELASKIPGAENISDLTKGVLSDREGHSFQQAETRVDSHILPSPNFTVKITPDTSAESSNFMDYMAAKVLEHFREHFKTW</sequence>
<keyword evidence="13" id="KW-1185">Reference proteome</keyword>
<evidence type="ECO:0000256" key="6">
    <source>
        <dbReference type="ARBA" id="ARBA00023157"/>
    </source>
</evidence>
<evidence type="ECO:0000313" key="14">
    <source>
        <dbReference type="RefSeq" id="XP_012870280.1"/>
    </source>
</evidence>
<dbReference type="Proteomes" id="UP000081671">
    <property type="component" value="Unplaced"/>
</dbReference>
<dbReference type="Pfam" id="PF01093">
    <property type="entry name" value="Clusterin"/>
    <property type="match status" value="2"/>
</dbReference>
<evidence type="ECO:0000256" key="1">
    <source>
        <dbReference type="ARBA" id="ARBA00004613"/>
    </source>
</evidence>
<dbReference type="RefSeq" id="XP_012870280.1">
    <property type="nucleotide sequence ID" value="XM_013014826.1"/>
</dbReference>
<evidence type="ECO:0000256" key="5">
    <source>
        <dbReference type="ARBA" id="ARBA00023054"/>
    </source>
</evidence>
<evidence type="ECO:0000259" key="12">
    <source>
        <dbReference type="SMART" id="SM00035"/>
    </source>
</evidence>
<dbReference type="OrthoDB" id="9894485at2759"/>
<dbReference type="SMART" id="SM00030">
    <property type="entry name" value="CLb"/>
    <property type="match status" value="1"/>
</dbReference>
<dbReference type="InterPro" id="IPR016014">
    <property type="entry name" value="Clusterin_N"/>
</dbReference>
<dbReference type="InterPro" id="IPR016015">
    <property type="entry name" value="Clusterin_C"/>
</dbReference>
<gene>
    <name evidence="14" type="primary">Clul1</name>
</gene>
<dbReference type="SMART" id="SM00035">
    <property type="entry name" value="CLa"/>
    <property type="match status" value="1"/>
</dbReference>
<evidence type="ECO:0000256" key="7">
    <source>
        <dbReference type="ARBA" id="ARBA00023180"/>
    </source>
</evidence>
<evidence type="ECO:0000256" key="9">
    <source>
        <dbReference type="SAM" id="Coils"/>
    </source>
</evidence>
<evidence type="ECO:0000256" key="10">
    <source>
        <dbReference type="SAM" id="SignalP"/>
    </source>
</evidence>
<evidence type="ECO:0000256" key="8">
    <source>
        <dbReference type="RuleBase" id="RU000629"/>
    </source>
</evidence>
<protein>
    <recommendedName>
        <fullName evidence="8">Clusterin</fullName>
    </recommendedName>
</protein>
<feature type="coiled-coil region" evidence="9">
    <location>
        <begin position="73"/>
        <end position="111"/>
    </location>
</feature>
<dbReference type="GeneID" id="105984600"/>
<proteinExistence type="inferred from homology"/>
<dbReference type="GO" id="GO:0005615">
    <property type="term" value="C:extracellular space"/>
    <property type="evidence" value="ECO:0007669"/>
    <property type="project" value="TreeGrafter"/>
</dbReference>
<reference evidence="14" key="1">
    <citation type="submission" date="2025-08" db="UniProtKB">
        <authorList>
            <consortium name="RefSeq"/>
        </authorList>
    </citation>
    <scope>IDENTIFICATION</scope>
    <source>
        <tissue evidence="14">Kidney</tissue>
    </source>
</reference>
<organism evidence="13 14">
    <name type="scientific">Dipodomys ordii</name>
    <name type="common">Ord's kangaroo rat</name>
    <dbReference type="NCBI Taxonomy" id="10020"/>
    <lineage>
        <taxon>Eukaryota</taxon>
        <taxon>Metazoa</taxon>
        <taxon>Chordata</taxon>
        <taxon>Craniata</taxon>
        <taxon>Vertebrata</taxon>
        <taxon>Euteleostomi</taxon>
        <taxon>Mammalia</taxon>
        <taxon>Eutheria</taxon>
        <taxon>Euarchontoglires</taxon>
        <taxon>Glires</taxon>
        <taxon>Rodentia</taxon>
        <taxon>Castorimorpha</taxon>
        <taxon>Heteromyidae</taxon>
        <taxon>Dipodomyinae</taxon>
        <taxon>Dipodomys</taxon>
    </lineage>
</organism>
<keyword evidence="5 9" id="KW-0175">Coiled coil</keyword>
<evidence type="ECO:0000259" key="11">
    <source>
        <dbReference type="SMART" id="SM00030"/>
    </source>
</evidence>
<dbReference type="PANTHER" id="PTHR10970">
    <property type="entry name" value="CLUSTERIN"/>
    <property type="match status" value="1"/>
</dbReference>
<dbReference type="InParanoid" id="A0A1S3F226"/>
<dbReference type="GO" id="GO:0005634">
    <property type="term" value="C:nucleus"/>
    <property type="evidence" value="ECO:0007669"/>
    <property type="project" value="TreeGrafter"/>
</dbReference>
<feature type="signal peptide" evidence="10">
    <location>
        <begin position="1"/>
        <end position="20"/>
    </location>
</feature>
<keyword evidence="7" id="KW-0325">Glycoprotein</keyword>
<dbReference type="CTD" id="27098"/>
<dbReference type="FunCoup" id="A0A1S3F226">
    <property type="interactions" value="22"/>
</dbReference>
<dbReference type="PANTHER" id="PTHR10970:SF2">
    <property type="entry name" value="CLUSTERIN-LIKE PROTEIN 1"/>
    <property type="match status" value="1"/>
</dbReference>
<dbReference type="KEGG" id="dord:105984600"/>
<keyword evidence="6" id="KW-1015">Disulfide bond</keyword>
<keyword evidence="3" id="KW-0964">Secreted</keyword>
<evidence type="ECO:0000256" key="3">
    <source>
        <dbReference type="ARBA" id="ARBA00022525"/>
    </source>
</evidence>
<feature type="domain" description="Clusterin C-terminal" evidence="12">
    <location>
        <begin position="237"/>
        <end position="412"/>
    </location>
</feature>
<evidence type="ECO:0000256" key="4">
    <source>
        <dbReference type="ARBA" id="ARBA00022729"/>
    </source>
</evidence>
<dbReference type="AlphaFoldDB" id="A0A1S3F226"/>
<feature type="domain" description="Clusterin N-terminal" evidence="11">
    <location>
        <begin position="26"/>
        <end position="236"/>
    </location>
</feature>
<keyword evidence="4 10" id="KW-0732">Signal</keyword>
<accession>A0A1S3F226</accession>
<evidence type="ECO:0000313" key="13">
    <source>
        <dbReference type="Proteomes" id="UP000081671"/>
    </source>
</evidence>
<name>A0A1S3F226_DIPOR</name>
<dbReference type="InterPro" id="IPR000753">
    <property type="entry name" value="Clusterin-like"/>
</dbReference>
<dbReference type="GO" id="GO:0051787">
    <property type="term" value="F:misfolded protein binding"/>
    <property type="evidence" value="ECO:0007669"/>
    <property type="project" value="TreeGrafter"/>
</dbReference>
<feature type="chain" id="PRO_5010288075" description="Clusterin" evidence="10">
    <location>
        <begin position="21"/>
        <end position="418"/>
    </location>
</feature>
<evidence type="ECO:0000256" key="2">
    <source>
        <dbReference type="ARBA" id="ARBA00010069"/>
    </source>
</evidence>